<evidence type="ECO:0000313" key="2">
    <source>
        <dbReference type="EMBL" id="CAD9671042.1"/>
    </source>
</evidence>
<feature type="domain" description="PA" evidence="1">
    <location>
        <begin position="193"/>
        <end position="281"/>
    </location>
</feature>
<reference evidence="2" key="1">
    <citation type="submission" date="2021-01" db="EMBL/GenBank/DDBJ databases">
        <authorList>
            <person name="Corre E."/>
            <person name="Pelletier E."/>
            <person name="Niang G."/>
            <person name="Scheremetjew M."/>
            <person name="Finn R."/>
            <person name="Kale V."/>
            <person name="Holt S."/>
            <person name="Cochrane G."/>
            <person name="Meng A."/>
            <person name="Brown T."/>
            <person name="Cohen L."/>
        </authorList>
    </citation>
    <scope>NUCLEOTIDE SEQUENCE</scope>
    <source>
        <strain evidence="2">NY070348D</strain>
    </source>
</reference>
<accession>A0A7S2W710</accession>
<dbReference type="EMBL" id="HBHK01005756">
    <property type="protein sequence ID" value="CAD9671042.1"/>
    <property type="molecule type" value="Transcribed_RNA"/>
</dbReference>
<dbReference type="InterPro" id="IPR003137">
    <property type="entry name" value="PA_domain"/>
</dbReference>
<evidence type="ECO:0000259" key="1">
    <source>
        <dbReference type="Pfam" id="PF02225"/>
    </source>
</evidence>
<dbReference type="Pfam" id="PF02225">
    <property type="entry name" value="PA"/>
    <property type="match status" value="1"/>
</dbReference>
<name>A0A7S2W710_9STRA</name>
<organism evidence="2">
    <name type="scientific">Mucochytrium quahogii</name>
    <dbReference type="NCBI Taxonomy" id="96639"/>
    <lineage>
        <taxon>Eukaryota</taxon>
        <taxon>Sar</taxon>
        <taxon>Stramenopiles</taxon>
        <taxon>Bigyra</taxon>
        <taxon>Labyrinthulomycetes</taxon>
        <taxon>Thraustochytrida</taxon>
        <taxon>Thraustochytriidae</taxon>
        <taxon>Mucochytrium</taxon>
    </lineage>
</organism>
<protein>
    <recommendedName>
        <fullName evidence="1">PA domain-containing protein</fullName>
    </recommendedName>
</protein>
<dbReference type="AlphaFoldDB" id="A0A7S2W710"/>
<proteinExistence type="predicted"/>
<gene>
    <name evidence="2" type="ORF">QSP1433_LOCUS3396</name>
</gene>
<dbReference type="Gene3D" id="3.50.30.30">
    <property type="match status" value="1"/>
</dbReference>
<sequence>MLLWWCLWCTVALAERESSNVGISHEELLKRNDGSRTAVLVTGDECSEDEFDVSFIPTGSLGLQFDERFRIIDFPRDTQSVLGVAEQSGLLKIDDELVAVNGDVISDLLPSDGFQVIEEANVAARYGEPRVFRFRRRSLYASPVRFSDEQSAKNTGDLTHIDVFGVQGEEDSFRGLLGDGLGVQDPRDCSRRKLVFVEPSTGCSARLQTDAKRLQDAYAVVYRGDCSFHDKGFVLSRLYNVSGVIVINSEDSIFRMQLGNVANNEVEVPMIMISSTSGDRLREMGGDHEVVRSRLEGRIVGSEKCLELEHDHPEEKSVLEVVEDSVTIPNKLFGSFAPSGYIRLVGDETNRSYDFLTAMYSGRIPVGSIVPLSLGTRSDLMVCTLIGQSSDDEMFASIARIQKASNAKGCVIIVSRNTKIYRIQGPLPSEFQIPVMMVTASAGSVLSAGGFQVSFEPTHSVAHRWDEMSRLENKNAWPSDAKLAKRMAVRLKKSVSSSSCLRSHLDMLLEL</sequence>